<dbReference type="Gene3D" id="3.30.710.10">
    <property type="entry name" value="Potassium Channel Kv1.1, Chain A"/>
    <property type="match status" value="1"/>
</dbReference>
<dbReference type="InterPro" id="IPR002083">
    <property type="entry name" value="MATH/TRAF_dom"/>
</dbReference>
<dbReference type="PROSITE" id="PS50144">
    <property type="entry name" value="MATH"/>
    <property type="match status" value="1"/>
</dbReference>
<dbReference type="InterPro" id="IPR045005">
    <property type="entry name" value="BPM1-6"/>
</dbReference>
<gene>
    <name evidence="7" type="ORF">HKW66_Vig0046550</name>
</gene>
<evidence type="ECO:0000259" key="6">
    <source>
        <dbReference type="PROSITE" id="PS50144"/>
    </source>
</evidence>
<dbReference type="SUPFAM" id="SSF54695">
    <property type="entry name" value="POZ domain"/>
    <property type="match status" value="1"/>
</dbReference>
<dbReference type="Gene3D" id="2.60.210.10">
    <property type="entry name" value="Apoptosis, Tumor Necrosis Factor Receptor Associated Protein 2, Chain A"/>
    <property type="match status" value="1"/>
</dbReference>
<comment type="subcellular location">
    <subcellularLocation>
        <location evidence="1">Endomembrane system</location>
        <topology evidence="1">Peripheral membrane protein</topology>
    </subcellularLocation>
</comment>
<dbReference type="SUPFAM" id="SSF49599">
    <property type="entry name" value="TRAF domain-like"/>
    <property type="match status" value="1"/>
</dbReference>
<comment type="pathway">
    <text evidence="2">Protein modification; protein ubiquitination.</text>
</comment>
<dbReference type="Proteomes" id="UP000743370">
    <property type="component" value="Unassembled WGS sequence"/>
</dbReference>
<dbReference type="SMART" id="SM00225">
    <property type="entry name" value="BTB"/>
    <property type="match status" value="1"/>
</dbReference>
<comment type="similarity">
    <text evidence="3">Belongs to the Tdpoz family.</text>
</comment>
<evidence type="ECO:0000256" key="4">
    <source>
        <dbReference type="SAM" id="MobiDB-lite"/>
    </source>
</evidence>
<name>A0A8T0KYF4_PHAAN</name>
<dbReference type="InterPro" id="IPR011333">
    <property type="entry name" value="SKP1/BTB/POZ_sf"/>
</dbReference>
<dbReference type="PROSITE" id="PS50097">
    <property type="entry name" value="BTB"/>
    <property type="match status" value="1"/>
</dbReference>
<dbReference type="Pfam" id="PF00651">
    <property type="entry name" value="BTB"/>
    <property type="match status" value="1"/>
</dbReference>
<evidence type="ECO:0000313" key="8">
    <source>
        <dbReference type="Proteomes" id="UP000743370"/>
    </source>
</evidence>
<dbReference type="CDD" id="cd18280">
    <property type="entry name" value="BTB_POZ_BPM_plant"/>
    <property type="match status" value="1"/>
</dbReference>
<dbReference type="CDD" id="cd00121">
    <property type="entry name" value="MATH"/>
    <property type="match status" value="1"/>
</dbReference>
<comment type="caution">
    <text evidence="7">The sequence shown here is derived from an EMBL/GenBank/DDBJ whole genome shotgun (WGS) entry which is preliminary data.</text>
</comment>
<dbReference type="Gene3D" id="1.25.40.420">
    <property type="match status" value="1"/>
</dbReference>
<dbReference type="InterPro" id="IPR000210">
    <property type="entry name" value="BTB/POZ_dom"/>
</dbReference>
<dbReference type="InterPro" id="IPR008974">
    <property type="entry name" value="TRAF-like"/>
</dbReference>
<organism evidence="7 8">
    <name type="scientific">Phaseolus angularis</name>
    <name type="common">Azuki bean</name>
    <name type="synonym">Vigna angularis</name>
    <dbReference type="NCBI Taxonomy" id="3914"/>
    <lineage>
        <taxon>Eukaryota</taxon>
        <taxon>Viridiplantae</taxon>
        <taxon>Streptophyta</taxon>
        <taxon>Embryophyta</taxon>
        <taxon>Tracheophyta</taxon>
        <taxon>Spermatophyta</taxon>
        <taxon>Magnoliopsida</taxon>
        <taxon>eudicotyledons</taxon>
        <taxon>Gunneridae</taxon>
        <taxon>Pentapetalae</taxon>
        <taxon>rosids</taxon>
        <taxon>fabids</taxon>
        <taxon>Fabales</taxon>
        <taxon>Fabaceae</taxon>
        <taxon>Papilionoideae</taxon>
        <taxon>50 kb inversion clade</taxon>
        <taxon>NPAAA clade</taxon>
        <taxon>indigoferoid/millettioid clade</taxon>
        <taxon>Phaseoleae</taxon>
        <taxon>Vigna</taxon>
    </lineage>
</organism>
<feature type="domain" description="BTB" evidence="5">
    <location>
        <begin position="171"/>
        <end position="237"/>
    </location>
</feature>
<sequence>MVKGSHEFKVKGYSLVKGIGVGKFIASETFNVGGYEWAIYFYPDGVDTREHATVYVSVFVVLVSNANDVRAMFEFAMHDQRGQGEHFVLGHFNDTLGTEPHTLSKGEMWGIKRFYKRFHLEHSMYLIDDCLQVNCTVGVLPTTRDNSMTIEVPESTISTSFGMLFEDEQSSDVTFCVGGNKFYAHKIVLATRSSVFKSQFFCGTDKVDREILVNEMEPKVFKALLHFIYKDTLIEDEELHLSMSSSLASISEWYVSKLLAAAHKYDLPRLKLMCESVLCKHISIDSVAQILVISDCYDATELKFICLQFSAENLNAVLKSDGFKHLKEKCPLLPFELLETVAAGIGCVSVDSDATTPEPNEIEAESTSYYPSSDEENHLGW</sequence>
<protein>
    <submittedName>
        <fullName evidence="7">BTB/POZ and MATH domain-containing protein</fullName>
    </submittedName>
</protein>
<dbReference type="Pfam" id="PF24570">
    <property type="entry name" value="BACK_BPM_SPOP"/>
    <property type="match status" value="1"/>
</dbReference>
<evidence type="ECO:0000256" key="1">
    <source>
        <dbReference type="ARBA" id="ARBA00004184"/>
    </source>
</evidence>
<evidence type="ECO:0000256" key="2">
    <source>
        <dbReference type="ARBA" id="ARBA00004906"/>
    </source>
</evidence>
<feature type="domain" description="MATH" evidence="6">
    <location>
        <begin position="3"/>
        <end position="137"/>
    </location>
</feature>
<dbReference type="Pfam" id="PF22486">
    <property type="entry name" value="MATH_2"/>
    <property type="match status" value="1"/>
</dbReference>
<proteinExistence type="inferred from homology"/>
<dbReference type="InterPro" id="IPR056423">
    <property type="entry name" value="BACK_BPM_SPOP"/>
</dbReference>
<reference evidence="7 8" key="1">
    <citation type="submission" date="2020-05" db="EMBL/GenBank/DDBJ databases">
        <title>Vigna angularis (adzuki bean) Var. LongXiaoDou No. 4 denovo assembly.</title>
        <authorList>
            <person name="Xiang H."/>
        </authorList>
    </citation>
    <scope>NUCLEOTIDE SEQUENCE [LARGE SCALE GENOMIC DNA]</scope>
    <source>
        <tissue evidence="7">Leaf</tissue>
    </source>
</reference>
<evidence type="ECO:0000259" key="5">
    <source>
        <dbReference type="PROSITE" id="PS50097"/>
    </source>
</evidence>
<dbReference type="EMBL" id="JABFOF010000002">
    <property type="protein sequence ID" value="KAG2405400.1"/>
    <property type="molecule type" value="Genomic_DNA"/>
</dbReference>
<feature type="region of interest" description="Disordered" evidence="4">
    <location>
        <begin position="352"/>
        <end position="381"/>
    </location>
</feature>
<evidence type="ECO:0000313" key="7">
    <source>
        <dbReference type="EMBL" id="KAG2405400.1"/>
    </source>
</evidence>
<evidence type="ECO:0000256" key="3">
    <source>
        <dbReference type="ARBA" id="ARBA00010846"/>
    </source>
</evidence>
<dbReference type="GO" id="GO:0016567">
    <property type="term" value="P:protein ubiquitination"/>
    <property type="evidence" value="ECO:0007669"/>
    <property type="project" value="InterPro"/>
</dbReference>
<dbReference type="AlphaFoldDB" id="A0A8T0KYF4"/>
<dbReference type="PANTHER" id="PTHR26379">
    <property type="entry name" value="BTB/POZ AND MATH DOMAIN-CONTAINING PROTEIN 1"/>
    <property type="match status" value="1"/>
</dbReference>
<dbReference type="GO" id="GO:0012505">
    <property type="term" value="C:endomembrane system"/>
    <property type="evidence" value="ECO:0007669"/>
    <property type="project" value="UniProtKB-SubCell"/>
</dbReference>
<dbReference type="PANTHER" id="PTHR26379:SF466">
    <property type="entry name" value="BTB_POZ AND MATH DOMAIN-CONTAINING PROTEIN 4"/>
    <property type="match status" value="1"/>
</dbReference>
<accession>A0A8T0KYF4</accession>